<proteinExistence type="predicted"/>
<protein>
    <submittedName>
        <fullName evidence="1">Uncharacterized protein</fullName>
    </submittedName>
</protein>
<organism evidence="1 2">
    <name type="scientific">Ixodes persulcatus</name>
    <name type="common">Taiga tick</name>
    <dbReference type="NCBI Taxonomy" id="34615"/>
    <lineage>
        <taxon>Eukaryota</taxon>
        <taxon>Metazoa</taxon>
        <taxon>Ecdysozoa</taxon>
        <taxon>Arthropoda</taxon>
        <taxon>Chelicerata</taxon>
        <taxon>Arachnida</taxon>
        <taxon>Acari</taxon>
        <taxon>Parasitiformes</taxon>
        <taxon>Ixodida</taxon>
        <taxon>Ixodoidea</taxon>
        <taxon>Ixodidae</taxon>
        <taxon>Ixodinae</taxon>
        <taxon>Ixodes</taxon>
    </lineage>
</organism>
<keyword evidence="2" id="KW-1185">Reference proteome</keyword>
<gene>
    <name evidence="1" type="ORF">HPB47_002290</name>
</gene>
<comment type="caution">
    <text evidence="1">The sequence shown here is derived from an EMBL/GenBank/DDBJ whole genome shotgun (WGS) entry which is preliminary data.</text>
</comment>
<reference evidence="1 2" key="1">
    <citation type="journal article" date="2020" name="Cell">
        <title>Large-Scale Comparative Analyses of Tick Genomes Elucidate Their Genetic Diversity and Vector Capacities.</title>
        <authorList>
            <consortium name="Tick Genome and Microbiome Consortium (TIGMIC)"/>
            <person name="Jia N."/>
            <person name="Wang J."/>
            <person name="Shi W."/>
            <person name="Du L."/>
            <person name="Sun Y."/>
            <person name="Zhan W."/>
            <person name="Jiang J.F."/>
            <person name="Wang Q."/>
            <person name="Zhang B."/>
            <person name="Ji P."/>
            <person name="Bell-Sakyi L."/>
            <person name="Cui X.M."/>
            <person name="Yuan T.T."/>
            <person name="Jiang B.G."/>
            <person name="Yang W.F."/>
            <person name="Lam T.T."/>
            <person name="Chang Q.C."/>
            <person name="Ding S.J."/>
            <person name="Wang X.J."/>
            <person name="Zhu J.G."/>
            <person name="Ruan X.D."/>
            <person name="Zhao L."/>
            <person name="Wei J.T."/>
            <person name="Ye R.Z."/>
            <person name="Que T.C."/>
            <person name="Du C.H."/>
            <person name="Zhou Y.H."/>
            <person name="Cheng J.X."/>
            <person name="Dai P.F."/>
            <person name="Guo W.B."/>
            <person name="Han X.H."/>
            <person name="Huang E.J."/>
            <person name="Li L.F."/>
            <person name="Wei W."/>
            <person name="Gao Y.C."/>
            <person name="Liu J.Z."/>
            <person name="Shao H.Z."/>
            <person name="Wang X."/>
            <person name="Wang C.C."/>
            <person name="Yang T.C."/>
            <person name="Huo Q.B."/>
            <person name="Li W."/>
            <person name="Chen H.Y."/>
            <person name="Chen S.E."/>
            <person name="Zhou L.G."/>
            <person name="Ni X.B."/>
            <person name="Tian J.H."/>
            <person name="Sheng Y."/>
            <person name="Liu T."/>
            <person name="Pan Y.S."/>
            <person name="Xia L.Y."/>
            <person name="Li J."/>
            <person name="Zhao F."/>
            <person name="Cao W.C."/>
        </authorList>
    </citation>
    <scope>NUCLEOTIDE SEQUENCE [LARGE SCALE GENOMIC DNA]</scope>
    <source>
        <strain evidence="1">Iper-2018</strain>
    </source>
</reference>
<evidence type="ECO:0000313" key="2">
    <source>
        <dbReference type="Proteomes" id="UP000805193"/>
    </source>
</evidence>
<sequence>MDRYGRYESPQAIQHHERDYMHSALPQGHAILSRQWIGFDALVLSAAVHHKHPSTSLTSGLFSSGPRLPRRGTMAPGTGTPLGVLALTATFVAGTVGVTYWWLRKRFLKVARVKSIVIYPIKSIVGLEIPYAYCTIEGLVYGSIKDSGRVPRVLARRATLALIRLSHEEGKLTLTADAMDPLIVDAADPDAHSKTSFTVKLWGNDYRAVEVSPQASAWFNRYLKREDVRLVRILQDDQNIARGKNGTIPVAFHDTSTIHMLSVASLKDFNSKLPEGNVEITERTFRPSFLIEGCDAYAEIPG</sequence>
<evidence type="ECO:0000313" key="1">
    <source>
        <dbReference type="EMBL" id="KAG0421834.1"/>
    </source>
</evidence>
<accession>A0AC60PN61</accession>
<dbReference type="EMBL" id="JABSTQ010010314">
    <property type="protein sequence ID" value="KAG0421834.1"/>
    <property type="molecule type" value="Genomic_DNA"/>
</dbReference>
<dbReference type="Proteomes" id="UP000805193">
    <property type="component" value="Unassembled WGS sequence"/>
</dbReference>
<name>A0AC60PN61_IXOPE</name>